<comment type="caution">
    <text evidence="2">The sequence shown here is derived from an EMBL/GenBank/DDBJ whole genome shotgun (WGS) entry which is preliminary data.</text>
</comment>
<sequence>MDHLASGFAPTAGPADLRRRVHDMRQRRVNELQRLRDTLRRRGPPRQPLTGAVLASQHTHPRPNGIACLQKGERQVAVDYTLFHALRDEDSETLRLAAAMLEKYQLDRVDPLEAVLAPCAEDEMSSEEEYNAELGLDYCPRRKFDVRHIDAFCMIAISLGEIDARAREEERASKALKYAQRPVPEPHTAVMRRVMAQLQDVIKTTETVEIGPAPHGFSYLQLGEEIYLVADNGDGSMVYMSQAQDVFIRRRP</sequence>
<reference evidence="2" key="1">
    <citation type="submission" date="2023-03" db="EMBL/GenBank/DDBJ databases">
        <title>Massive genome expansion in bonnet fungi (Mycena s.s.) driven by repeated elements and novel gene families across ecological guilds.</title>
        <authorList>
            <consortium name="Lawrence Berkeley National Laboratory"/>
            <person name="Harder C.B."/>
            <person name="Miyauchi S."/>
            <person name="Viragh M."/>
            <person name="Kuo A."/>
            <person name="Thoen E."/>
            <person name="Andreopoulos B."/>
            <person name="Lu D."/>
            <person name="Skrede I."/>
            <person name="Drula E."/>
            <person name="Henrissat B."/>
            <person name="Morin E."/>
            <person name="Kohler A."/>
            <person name="Barry K."/>
            <person name="LaButti K."/>
            <person name="Morin E."/>
            <person name="Salamov A."/>
            <person name="Lipzen A."/>
            <person name="Mereny Z."/>
            <person name="Hegedus B."/>
            <person name="Baldrian P."/>
            <person name="Stursova M."/>
            <person name="Weitz H."/>
            <person name="Taylor A."/>
            <person name="Grigoriev I.V."/>
            <person name="Nagy L.G."/>
            <person name="Martin F."/>
            <person name="Kauserud H."/>
        </authorList>
    </citation>
    <scope>NUCLEOTIDE SEQUENCE</scope>
    <source>
        <strain evidence="2">CBHHK067</strain>
    </source>
</reference>
<proteinExistence type="predicted"/>
<evidence type="ECO:0000256" key="1">
    <source>
        <dbReference type="SAM" id="MobiDB-lite"/>
    </source>
</evidence>
<gene>
    <name evidence="2" type="ORF">B0H17DRAFT_1136375</name>
</gene>
<evidence type="ECO:0000313" key="2">
    <source>
        <dbReference type="EMBL" id="KAJ7687249.1"/>
    </source>
</evidence>
<dbReference type="AlphaFoldDB" id="A0AAD7DBE0"/>
<keyword evidence="3" id="KW-1185">Reference proteome</keyword>
<dbReference type="Proteomes" id="UP001221757">
    <property type="component" value="Unassembled WGS sequence"/>
</dbReference>
<accession>A0AAD7DBE0</accession>
<organism evidence="2 3">
    <name type="scientific">Mycena rosella</name>
    <name type="common">Pink bonnet</name>
    <name type="synonym">Agaricus rosellus</name>
    <dbReference type="NCBI Taxonomy" id="1033263"/>
    <lineage>
        <taxon>Eukaryota</taxon>
        <taxon>Fungi</taxon>
        <taxon>Dikarya</taxon>
        <taxon>Basidiomycota</taxon>
        <taxon>Agaricomycotina</taxon>
        <taxon>Agaricomycetes</taxon>
        <taxon>Agaricomycetidae</taxon>
        <taxon>Agaricales</taxon>
        <taxon>Marasmiineae</taxon>
        <taxon>Mycenaceae</taxon>
        <taxon>Mycena</taxon>
    </lineage>
</organism>
<evidence type="ECO:0000313" key="3">
    <source>
        <dbReference type="Proteomes" id="UP001221757"/>
    </source>
</evidence>
<name>A0AAD7DBE0_MYCRO</name>
<feature type="region of interest" description="Disordered" evidence="1">
    <location>
        <begin position="35"/>
        <end position="61"/>
    </location>
</feature>
<dbReference type="EMBL" id="JARKIE010000089">
    <property type="protein sequence ID" value="KAJ7687249.1"/>
    <property type="molecule type" value="Genomic_DNA"/>
</dbReference>
<protein>
    <submittedName>
        <fullName evidence="2">Uncharacterized protein</fullName>
    </submittedName>
</protein>